<evidence type="ECO:0000256" key="3">
    <source>
        <dbReference type="ARBA" id="ARBA00022946"/>
    </source>
</evidence>
<dbReference type="InterPro" id="IPR015797">
    <property type="entry name" value="NUDIX_hydrolase-like_dom_sf"/>
</dbReference>
<dbReference type="CDD" id="cd04661">
    <property type="entry name" value="NUDIX_MRP_L46"/>
    <property type="match status" value="1"/>
</dbReference>
<dbReference type="EMBL" id="LGRX02028032">
    <property type="protein sequence ID" value="KAK3248496.1"/>
    <property type="molecule type" value="Genomic_DNA"/>
</dbReference>
<feature type="domain" description="Large ribosomal subunit protein mL46 N-terminal" evidence="8">
    <location>
        <begin position="28"/>
        <end position="77"/>
    </location>
</feature>
<keyword evidence="5" id="KW-0496">Mitochondrion</keyword>
<dbReference type="Pfam" id="PF11788">
    <property type="entry name" value="MRP-L46"/>
    <property type="match status" value="1"/>
</dbReference>
<evidence type="ECO:0000313" key="9">
    <source>
        <dbReference type="EMBL" id="KAK3248496.1"/>
    </source>
</evidence>
<evidence type="ECO:0000256" key="1">
    <source>
        <dbReference type="ARBA" id="ARBA00004173"/>
    </source>
</evidence>
<comment type="similarity">
    <text evidence="2">Belongs to the mitochondrion-specific ribosomal protein mL46 family.</text>
</comment>
<dbReference type="SUPFAM" id="SSF55811">
    <property type="entry name" value="Nudix"/>
    <property type="match status" value="1"/>
</dbReference>
<evidence type="ECO:0000256" key="2">
    <source>
        <dbReference type="ARBA" id="ARBA00009070"/>
    </source>
</evidence>
<keyword evidence="10" id="KW-1185">Reference proteome</keyword>
<dbReference type="GO" id="GO:0005762">
    <property type="term" value="C:mitochondrial large ribosomal subunit"/>
    <property type="evidence" value="ECO:0007669"/>
    <property type="project" value="TreeGrafter"/>
</dbReference>
<keyword evidence="6" id="KW-0687">Ribonucleoprotein</keyword>
<dbReference type="PANTHER" id="PTHR13124">
    <property type="entry name" value="39S RIBOSOMAL PROTEIN L46, MITOCHONDRIAL PRECURSOR-RELATED"/>
    <property type="match status" value="1"/>
</dbReference>
<dbReference type="GO" id="GO:0003735">
    <property type="term" value="F:structural constituent of ribosome"/>
    <property type="evidence" value="ECO:0007669"/>
    <property type="project" value="InterPro"/>
</dbReference>
<protein>
    <recommendedName>
        <fullName evidence="7">Large ribosomal subunit protein mL46</fullName>
    </recommendedName>
</protein>
<comment type="caution">
    <text evidence="9">The sequence shown here is derived from an EMBL/GenBank/DDBJ whole genome shotgun (WGS) entry which is preliminary data.</text>
</comment>
<reference evidence="9 10" key="1">
    <citation type="journal article" date="2015" name="Genome Biol. Evol.">
        <title>Comparative Genomics of a Bacterivorous Green Alga Reveals Evolutionary Causalities and Consequences of Phago-Mixotrophic Mode of Nutrition.</title>
        <authorList>
            <person name="Burns J.A."/>
            <person name="Paasch A."/>
            <person name="Narechania A."/>
            <person name="Kim E."/>
        </authorList>
    </citation>
    <scope>NUCLEOTIDE SEQUENCE [LARGE SCALE GENOMIC DNA]</scope>
    <source>
        <strain evidence="9 10">PLY_AMNH</strain>
    </source>
</reference>
<dbReference type="InterPro" id="IPR033650">
    <property type="entry name" value="Ribosomal_mL46_NUDIX"/>
</dbReference>
<gene>
    <name evidence="9" type="ORF">CYMTET_42039</name>
</gene>
<organism evidence="9 10">
    <name type="scientific">Cymbomonas tetramitiformis</name>
    <dbReference type="NCBI Taxonomy" id="36881"/>
    <lineage>
        <taxon>Eukaryota</taxon>
        <taxon>Viridiplantae</taxon>
        <taxon>Chlorophyta</taxon>
        <taxon>Pyramimonadophyceae</taxon>
        <taxon>Pyramimonadales</taxon>
        <taxon>Pyramimonadaceae</taxon>
        <taxon>Cymbomonas</taxon>
    </lineage>
</organism>
<dbReference type="InterPro" id="IPR021757">
    <property type="entry name" value="Ribosomal_mL46_N"/>
</dbReference>
<keyword evidence="3" id="KW-0809">Transit peptide</keyword>
<proteinExistence type="inferred from homology"/>
<dbReference type="AlphaFoldDB" id="A0AAE0F1D8"/>
<name>A0AAE0F1D8_9CHLO</name>
<evidence type="ECO:0000259" key="8">
    <source>
        <dbReference type="Pfam" id="PF11788"/>
    </source>
</evidence>
<evidence type="ECO:0000256" key="6">
    <source>
        <dbReference type="ARBA" id="ARBA00023274"/>
    </source>
</evidence>
<keyword evidence="4" id="KW-0689">Ribosomal protein</keyword>
<evidence type="ECO:0000256" key="7">
    <source>
        <dbReference type="ARBA" id="ARBA00035190"/>
    </source>
</evidence>
<dbReference type="PANTHER" id="PTHR13124:SF12">
    <property type="entry name" value="LARGE RIBOSOMAL SUBUNIT PROTEIN ML46"/>
    <property type="match status" value="1"/>
</dbReference>
<dbReference type="InterPro" id="IPR040008">
    <property type="entry name" value="Ribosomal_mL46"/>
</dbReference>
<accession>A0AAE0F1D8</accession>
<sequence>MFRGGVKLFQNALCRSTRDFSCAPNTGRILGACVLERNPVITPDPPAWEVEYQEWAAEKRRKKVKELPALFVETKRDEETSEDLFEPAPRTTAADAANDTKSLDRALDKRLYLFVRHKQGHWHFPHTSHNPGETMRQTAERALSEYWAGDGEDAYFIGNAPSAHHPFEEDTAGAVPGDTAFFYRASYLADEFDMERSDVAREYQWLTKEEVVSQVACSKLQTLFKDFLK</sequence>
<evidence type="ECO:0000256" key="5">
    <source>
        <dbReference type="ARBA" id="ARBA00023128"/>
    </source>
</evidence>
<evidence type="ECO:0000256" key="4">
    <source>
        <dbReference type="ARBA" id="ARBA00022980"/>
    </source>
</evidence>
<dbReference type="Proteomes" id="UP001190700">
    <property type="component" value="Unassembled WGS sequence"/>
</dbReference>
<evidence type="ECO:0000313" key="10">
    <source>
        <dbReference type="Proteomes" id="UP001190700"/>
    </source>
</evidence>
<comment type="subcellular location">
    <subcellularLocation>
        <location evidence="1">Mitochondrion</location>
    </subcellularLocation>
</comment>
<dbReference type="Gene3D" id="3.90.79.10">
    <property type="entry name" value="Nucleoside Triphosphate Pyrophosphohydrolase"/>
    <property type="match status" value="1"/>
</dbReference>